<evidence type="ECO:0000256" key="11">
    <source>
        <dbReference type="RuleBase" id="RU271113"/>
    </source>
</evidence>
<feature type="region of interest" description="Disordered" evidence="13">
    <location>
        <begin position="513"/>
        <end position="542"/>
    </location>
</feature>
<sequence length="1801" mass="200933">MDSKISVSLSNNNNNNKLNNNNSQLKQQQQNGHISLSFVEKINNNNNLTNTSTEKLSNIEKKPIRLNSPIGASAISWHWSEKEKNTIGIEVVDIIRLALVHFPDLAIPLKSKLESVDVYKLVLQRLKIFSISFISSYDQVRSLAKKFNKISKETALTRKENASKSTQNSSKELLHQIITRCYNRAVDNEKALNKHYEAFSSQTYGETSYERMQMIIEELKPTQKDVFVDLGSGVGQLVVHMAGGTQVHRAVGIEIASLPSKFAKKLEHEFKKLMNWFGRPFQPFELLHGDFLSTDYRKLITEEASIIFINNYAFQSDLETRIKRELLSDLKDGTKIVSTKPYVPLNKQGAITDRQLNDISVITEVSEMKPCPNPCSWTSAYVPYYLHTINRTKLENYFLKLRNSSLRAKSSDTGSRRSSTPNSSSKTSTNSRESSICCIRAPSRDKSSDNNNGGRSNNNGDIEEDYSFGPTTRRKWTEYVNEMEQQKRRQSSCSSGASGEKAAAAKAVINIKNSSSSSSTPLSNTTSQTSISSSSNNNNNIPKMLKIVKNYSNMGDKMGENDSNASTIPKLRLQQTTIKNENKNEEENCQNIIKINLEKITTKEKEEKLVENEAMEIVCNNSYNIIETTPKISETIPEENKNIENNNNNNEGIISPRFEPISPDKIATPTNNISNVSSNKQKSAKRSYERKERVNSFTKGSRGRPRKSADSSNILGGLHHHSSPKVPRLSEDARDGMELMHQMTCAIQMGKPMDAASILADLANQKANRQLQEQQTQNIDEQNNSCLNNKETPKTTFNHSKHSKTSNSCLLPFPQFDKTSTNINICKTSTQQQKQHQNNENENSTNNCCSSSKYPEINNFLETIKNAYENLFDEFQSKHQQNTNERIVIKEEGKEQQLPPPKEQQNFNNFHKFEQFRSILDSTPLKNVSEEMMEDFEEESGRRRISSLGEENLLFFSAESRQRFLSSGGTSETNVVFNKTPIRTSTTTMLQKKINNNLQQTPKTTTTSLFNKGGCLNKQQTFTEKSNSQKQQQRLQELQKRVEERRKWLLNAWTEFQREMQLFNTDVDSLVSECQQQQKQEEEEDSNNQQQQQQNLQLQQQLAIQLITQQQQAQHKLIEAAQAQLAIQVQQAQAQQQQAAVAVAASALNNNSSPNNNNNGVQQSSSNQATVNNQLDLLINEMRERYSQQLTAQHLLSQITQFGLLNTIAPQEIAALQSIASGAALNNVVHQLSPVAAAAAAAVVLQQQQQQLSPLSASASQSCPSVFAQQLQQQQTSSSPPNCLIPQNVTAPFVQNFLATLDNLTTENGNNIGIPSSSSIAINGDCSGVGGLGVGGGNSSLNISASLTNVSGDSANNSSNHSLNSSLNTSIHSNIQRNKNQHPSTPIGNSLQQVSQNFACQSQQQSQNKKSAVTVQHITRESTVAEVVAEVAALPSTSPRKPFKPRPTRNISSSGSNNKRSNQHSNKHSQPIDDPKKQEEIERQIQDIVAKALEVDSAAKSAEKDRKARVGEKRTSKEQQQRLCSIPTTSTATLDNVGKFAPLSSTSRNLQQNIDFQVKTDNAIMQNFLSAAVAASQHQQQSIDTLTNFDERKSTPLNEHFRSSSTTKLENVVVSPTQQHLNFNFTPSSVALAIQQGNVLIDVSSPSTCFANNNNNVSTNLFNENTDKNNKNTQNLNKNINKSTQNITNFFSSSDVVDNNKNNQNLQNLNKNINKSTQNTQNITNFFSSDVLNNASFSSKHQQKHQKQQTCSTTLSTSPPFISLNLPPNTCCNTLPPPTNVVVKVESKQPLKQSTQQQRQQ</sequence>
<dbReference type="Pfam" id="PF08123">
    <property type="entry name" value="DOT1"/>
    <property type="match status" value="1"/>
</dbReference>
<feature type="compositionally biased region" description="Low complexity" evidence="13">
    <location>
        <begin position="643"/>
        <end position="654"/>
    </location>
</feature>
<feature type="region of interest" description="Disordered" evidence="13">
    <location>
        <begin position="1148"/>
        <end position="1167"/>
    </location>
</feature>
<dbReference type="InterPro" id="IPR030445">
    <property type="entry name" value="H3-K79_meTrfase"/>
</dbReference>
<feature type="region of interest" description="Disordered" evidence="13">
    <location>
        <begin position="1436"/>
        <end position="1479"/>
    </location>
</feature>
<dbReference type="InterPro" id="IPR025789">
    <property type="entry name" value="DOT1_dom"/>
</dbReference>
<dbReference type="GO" id="GO:0032259">
    <property type="term" value="P:methylation"/>
    <property type="evidence" value="ECO:0007669"/>
    <property type="project" value="UniProtKB-KW"/>
</dbReference>
<keyword evidence="4 11" id="KW-0489">Methyltransferase</keyword>
<dbReference type="SUPFAM" id="SSF53335">
    <property type="entry name" value="S-adenosyl-L-methionine-dependent methyltransferases"/>
    <property type="match status" value="1"/>
</dbReference>
<keyword evidence="6 11" id="KW-0949">S-adenosyl-L-methionine</keyword>
<dbReference type="Gene3D" id="3.40.50.150">
    <property type="entry name" value="Vaccinia Virus protein VP39"/>
    <property type="match status" value="1"/>
</dbReference>
<dbReference type="GO" id="GO:0035097">
    <property type="term" value="C:histone methyltransferase complex"/>
    <property type="evidence" value="ECO:0007669"/>
    <property type="project" value="UniProtKB-ARBA"/>
</dbReference>
<dbReference type="GO" id="GO:0006281">
    <property type="term" value="P:DNA repair"/>
    <property type="evidence" value="ECO:0007669"/>
    <property type="project" value="TreeGrafter"/>
</dbReference>
<dbReference type="EC" id="2.1.1.360" evidence="2 11"/>
<feature type="compositionally biased region" description="Low complexity" evidence="13">
    <location>
        <begin position="514"/>
        <end position="541"/>
    </location>
</feature>
<organism evidence="15 16">
    <name type="scientific">Meloidogyne hapla</name>
    <name type="common">Root-knot nematode worm</name>
    <dbReference type="NCBI Taxonomy" id="6305"/>
    <lineage>
        <taxon>Eukaryota</taxon>
        <taxon>Metazoa</taxon>
        <taxon>Ecdysozoa</taxon>
        <taxon>Nematoda</taxon>
        <taxon>Chromadorea</taxon>
        <taxon>Rhabditida</taxon>
        <taxon>Tylenchina</taxon>
        <taxon>Tylenchomorpha</taxon>
        <taxon>Tylenchoidea</taxon>
        <taxon>Meloidogynidae</taxon>
        <taxon>Meloidogyninae</taxon>
        <taxon>Meloidogyne</taxon>
    </lineage>
</organism>
<evidence type="ECO:0000256" key="13">
    <source>
        <dbReference type="SAM" id="MobiDB-lite"/>
    </source>
</evidence>
<keyword evidence="5 11" id="KW-0808">Transferase</keyword>
<feature type="compositionally biased region" description="Basic and acidic residues" evidence="13">
    <location>
        <begin position="1501"/>
        <end position="1520"/>
    </location>
</feature>
<feature type="compositionally biased region" description="Polar residues" evidence="13">
    <location>
        <begin position="668"/>
        <end position="681"/>
    </location>
</feature>
<evidence type="ECO:0000256" key="1">
    <source>
        <dbReference type="ARBA" id="ARBA00004123"/>
    </source>
</evidence>
<comment type="subcellular location">
    <subcellularLocation>
        <location evidence="1 11">Nucleus</location>
    </subcellularLocation>
</comment>
<evidence type="ECO:0000256" key="8">
    <source>
        <dbReference type="ARBA" id="ARBA00023242"/>
    </source>
</evidence>
<reference evidence="16" key="1">
    <citation type="submission" date="2016-11" db="UniProtKB">
        <authorList>
            <consortium name="WormBaseParasite"/>
        </authorList>
    </citation>
    <scope>IDENTIFICATION</scope>
</reference>
<feature type="region of interest" description="Disordered" evidence="13">
    <location>
        <begin position="1497"/>
        <end position="1527"/>
    </location>
</feature>
<feature type="coiled-coil region" evidence="12">
    <location>
        <begin position="1072"/>
        <end position="1138"/>
    </location>
</feature>
<evidence type="ECO:0000256" key="2">
    <source>
        <dbReference type="ARBA" id="ARBA00012190"/>
    </source>
</evidence>
<evidence type="ECO:0000256" key="3">
    <source>
        <dbReference type="ARBA" id="ARBA00020987"/>
    </source>
</evidence>
<evidence type="ECO:0000259" key="14">
    <source>
        <dbReference type="PROSITE" id="PS51569"/>
    </source>
</evidence>
<evidence type="ECO:0000256" key="12">
    <source>
        <dbReference type="SAM" id="Coils"/>
    </source>
</evidence>
<evidence type="ECO:0000256" key="10">
    <source>
        <dbReference type="ARBA" id="ARBA00047770"/>
    </source>
</evidence>
<comment type="similarity">
    <text evidence="11">Belongs to the class I-like SAM-binding methyltransferase superfamily. DOT1 family.</text>
</comment>
<dbReference type="GO" id="GO:0000077">
    <property type="term" value="P:DNA damage checkpoint signaling"/>
    <property type="evidence" value="ECO:0007669"/>
    <property type="project" value="TreeGrafter"/>
</dbReference>
<comment type="miscellaneous">
    <text evidence="11">In contrast to other lysine histone methyltransferases, it does not contain a SET domain, suggesting the existence of another mechanism for methylation of lysine residues of histones.</text>
</comment>
<feature type="region of interest" description="Disordered" evidence="13">
    <location>
        <begin position="1"/>
        <end position="26"/>
    </location>
</feature>
<dbReference type="InterPro" id="IPR029063">
    <property type="entry name" value="SAM-dependent_MTases_sf"/>
</dbReference>
<comment type="function">
    <text evidence="11">Histone methyltransferase that specifically trimethylates histone H3 to form H3K79me3. This methylation is required for telomere silencing and for the pachytene checkpoint during the meiotic cell cycle by allowing the recruitment of RAD9 to double strand breaks. Nucleosomes are preferred as substrate compared to free histone.</text>
</comment>
<evidence type="ECO:0000256" key="5">
    <source>
        <dbReference type="ARBA" id="ARBA00022679"/>
    </source>
</evidence>
<dbReference type="PROSITE" id="PS51569">
    <property type="entry name" value="DOT1"/>
    <property type="match status" value="1"/>
</dbReference>
<keyword evidence="15" id="KW-1185">Reference proteome</keyword>
<feature type="compositionally biased region" description="Low complexity" evidence="13">
    <location>
        <begin position="416"/>
        <end position="435"/>
    </location>
</feature>
<evidence type="ECO:0000256" key="9">
    <source>
        <dbReference type="ARBA" id="ARBA00029821"/>
    </source>
</evidence>
<feature type="region of interest" description="Disordered" evidence="13">
    <location>
        <begin position="637"/>
        <end position="729"/>
    </location>
</feature>
<evidence type="ECO:0000256" key="6">
    <source>
        <dbReference type="ARBA" id="ARBA00022691"/>
    </source>
</evidence>
<evidence type="ECO:0000313" key="16">
    <source>
        <dbReference type="WBParaSite" id="MhA1_Contig30.frz3.gene33"/>
    </source>
</evidence>
<feature type="compositionally biased region" description="Low complexity" evidence="13">
    <location>
        <begin position="8"/>
        <end position="26"/>
    </location>
</feature>
<dbReference type="PANTHER" id="PTHR21451:SF0">
    <property type="entry name" value="HISTONE-LYSINE N-METHYLTRANSFERASE, H3 LYSINE-79 SPECIFIC"/>
    <property type="match status" value="1"/>
</dbReference>
<proteinExistence type="inferred from homology"/>
<feature type="compositionally biased region" description="Polar residues" evidence="13">
    <location>
        <begin position="1449"/>
        <end position="1460"/>
    </location>
</feature>
<evidence type="ECO:0000256" key="7">
    <source>
        <dbReference type="ARBA" id="ARBA00022853"/>
    </source>
</evidence>
<comment type="catalytic activity">
    <reaction evidence="10 11">
        <text>L-lysyl(79)-[histone H3] + 3 S-adenosyl-L-methionine = N(6),N(6),N(6)-trimethyl-L-lysyl(79)-[histone H3] + 3 S-adenosyl-L-homocysteine + 3 H(+)</text>
        <dbReference type="Rhea" id="RHEA:60328"/>
        <dbReference type="Rhea" id="RHEA-COMP:15549"/>
        <dbReference type="Rhea" id="RHEA-COMP:15552"/>
        <dbReference type="ChEBI" id="CHEBI:15378"/>
        <dbReference type="ChEBI" id="CHEBI:29969"/>
        <dbReference type="ChEBI" id="CHEBI:57856"/>
        <dbReference type="ChEBI" id="CHEBI:59789"/>
        <dbReference type="ChEBI" id="CHEBI:61961"/>
        <dbReference type="EC" id="2.1.1.360"/>
    </reaction>
</comment>
<dbReference type="FunFam" id="3.40.50.150:FF:000033">
    <property type="entry name" value="Histone-lysine N-methyltransferase, H3 lysine-79 specific"/>
    <property type="match status" value="1"/>
</dbReference>
<evidence type="ECO:0000256" key="4">
    <source>
        <dbReference type="ARBA" id="ARBA00022603"/>
    </source>
</evidence>
<protein>
    <recommendedName>
        <fullName evidence="3 11">Histone-lysine N-methyltransferase, H3 lysine-79 specific</fullName>
        <ecNumber evidence="2 11">2.1.1.360</ecNumber>
    </recommendedName>
    <alternativeName>
        <fullName evidence="9 11">Histone H3-K79 methyltransferase</fullName>
    </alternativeName>
</protein>
<dbReference type="Proteomes" id="UP000095281">
    <property type="component" value="Unplaced"/>
</dbReference>
<evidence type="ECO:0000313" key="15">
    <source>
        <dbReference type="Proteomes" id="UP000095281"/>
    </source>
</evidence>
<feature type="domain" description="DOT1" evidence="14">
    <location>
        <begin position="62"/>
        <end position="402"/>
    </location>
</feature>
<feature type="region of interest" description="Disordered" evidence="13">
    <location>
        <begin position="408"/>
        <end position="469"/>
    </location>
</feature>
<keyword evidence="7 11" id="KW-0156">Chromatin regulator</keyword>
<keyword evidence="8 11" id="KW-0539">Nucleus</keyword>
<name>A0A1I8BKF1_MELHA</name>
<dbReference type="PANTHER" id="PTHR21451">
    <property type="entry name" value="HISTONE H3 METHYLTRANSFERASE"/>
    <property type="match status" value="1"/>
</dbReference>
<dbReference type="GO" id="GO:0140956">
    <property type="term" value="F:histone H3K79 trimethyltransferase activity"/>
    <property type="evidence" value="ECO:0007669"/>
    <property type="project" value="UniProtKB-EC"/>
</dbReference>
<keyword evidence="12" id="KW-0175">Coiled coil</keyword>
<dbReference type="Gene3D" id="1.10.260.60">
    <property type="match status" value="1"/>
</dbReference>
<accession>A0A1I8BKF1</accession>
<dbReference type="WBParaSite" id="MhA1_Contig30.frz3.gene33">
    <property type="protein sequence ID" value="MhA1_Contig30.frz3.gene33"/>
    <property type="gene ID" value="MhA1_Contig30.frz3.gene33"/>
</dbReference>
<feature type="compositionally biased region" description="Basic and acidic residues" evidence="13">
    <location>
        <begin position="1470"/>
        <end position="1479"/>
    </location>
</feature>
<feature type="compositionally biased region" description="Low complexity" evidence="13">
    <location>
        <begin position="449"/>
        <end position="460"/>
    </location>
</feature>